<name>A0A9X2KGG0_9HYPH</name>
<reference evidence="2" key="1">
    <citation type="submission" date="2022-03" db="EMBL/GenBank/DDBJ databases">
        <title>Aurantimonas Liuensis sp. Nov., isolated from the hadal seawater of the Mariana Trench.</title>
        <authorList>
            <person name="Liu R."/>
        </authorList>
    </citation>
    <scope>NUCLEOTIDE SEQUENCE</scope>
    <source>
        <strain evidence="2">LRZ36</strain>
    </source>
</reference>
<dbReference type="AlphaFoldDB" id="A0A9X2KGG0"/>
<comment type="caution">
    <text evidence="2">The sequence shown here is derived from an EMBL/GenBank/DDBJ whole genome shotgun (WGS) entry which is preliminary data.</text>
</comment>
<dbReference type="Proteomes" id="UP001155220">
    <property type="component" value="Unassembled WGS sequence"/>
</dbReference>
<accession>A0A9X2KGG0</accession>
<feature type="chain" id="PRO_5040987339" description="DUF4232 domain-containing protein" evidence="1">
    <location>
        <begin position="29"/>
        <end position="177"/>
    </location>
</feature>
<proteinExistence type="predicted"/>
<evidence type="ECO:0000256" key="1">
    <source>
        <dbReference type="SAM" id="SignalP"/>
    </source>
</evidence>
<gene>
    <name evidence="2" type="ORF">MJ956_13990</name>
</gene>
<dbReference type="RefSeq" id="WP_253965058.1">
    <property type="nucleotide sequence ID" value="NZ_JALHBS010000086.1"/>
</dbReference>
<keyword evidence="3" id="KW-1185">Reference proteome</keyword>
<keyword evidence="1" id="KW-0732">Signal</keyword>
<dbReference type="EMBL" id="JALHBS010000086">
    <property type="protein sequence ID" value="MCP3056245.1"/>
    <property type="molecule type" value="Genomic_DNA"/>
</dbReference>
<feature type="signal peptide" evidence="1">
    <location>
        <begin position="1"/>
        <end position="28"/>
    </location>
</feature>
<protein>
    <recommendedName>
        <fullName evidence="4">DUF4232 domain-containing protein</fullName>
    </recommendedName>
</protein>
<organism evidence="2 3">
    <name type="scientific">Aurantimonas marianensis</name>
    <dbReference type="NCBI Taxonomy" id="2920428"/>
    <lineage>
        <taxon>Bacteria</taxon>
        <taxon>Pseudomonadati</taxon>
        <taxon>Pseudomonadota</taxon>
        <taxon>Alphaproteobacteria</taxon>
        <taxon>Hyphomicrobiales</taxon>
        <taxon>Aurantimonadaceae</taxon>
        <taxon>Aurantimonas</taxon>
    </lineage>
</organism>
<evidence type="ECO:0000313" key="2">
    <source>
        <dbReference type="EMBL" id="MCP3056245.1"/>
    </source>
</evidence>
<evidence type="ECO:0000313" key="3">
    <source>
        <dbReference type="Proteomes" id="UP001155220"/>
    </source>
</evidence>
<evidence type="ECO:0008006" key="4">
    <source>
        <dbReference type="Google" id="ProtNLM"/>
    </source>
</evidence>
<sequence length="177" mass="18143">MHMVIAARGLVFGGALALLAACSPTNSGADLASSAAPPASVAAAQGTEAPYCPNVSLREGTAILTKTVGDDIDFVASVADTTRDCRIVDRKLRMKIGIAGRVTPGPAATNRTVSLPIRIAILNGEDVIYSRLGQTSVPVTRNAGAQTFIYVDEAIAIDPASARSVIIYAGYDEGPAG</sequence>